<dbReference type="Proteomes" id="UP000597444">
    <property type="component" value="Unassembled WGS sequence"/>
</dbReference>
<proteinExistence type="predicted"/>
<reference evidence="2" key="1">
    <citation type="submission" date="2020-10" db="EMBL/GenBank/DDBJ databases">
        <title>Taxonomic study of unclassified bacteria belonging to the class Ktedonobacteria.</title>
        <authorList>
            <person name="Yabe S."/>
            <person name="Wang C.M."/>
            <person name="Zheng Y."/>
            <person name="Sakai Y."/>
            <person name="Cavaletti L."/>
            <person name="Monciardini P."/>
            <person name="Donadio S."/>
        </authorList>
    </citation>
    <scope>NUCLEOTIDE SEQUENCE</scope>
    <source>
        <strain evidence="2">ID150040</strain>
    </source>
</reference>
<sequence length="269" mass="28955">MTAKKSDLLRVPGASLSYTIRGSGPLLLLIAGGGGVGESFEQVASHLAEWYTVVTYDRRGIAGSSLDDQHEEVYLEMQSNDAYRILMHLSSEPAYVFGSSAGALIGLDLVAHHSKQVHSLVAHEPPARYLLPAPDPEHGQLLETYHSEGAASALRQFAIQIGVNYQNVEARVNIPQWREVDAEAFFKYTFPAVQHYRLDIPALQAASSSIVIAGGSAGRAYLGYLCAVAVAKALGATVVEFPGHHAGFISHPRAFAEKLHAVFGEAHLL</sequence>
<accession>A0A8J3N256</accession>
<name>A0A8J3N256_9CHLR</name>
<comment type="caution">
    <text evidence="2">The sequence shown here is derived from an EMBL/GenBank/DDBJ whole genome shotgun (WGS) entry which is preliminary data.</text>
</comment>
<dbReference type="InterPro" id="IPR050471">
    <property type="entry name" value="AB_hydrolase"/>
</dbReference>
<evidence type="ECO:0000259" key="1">
    <source>
        <dbReference type="Pfam" id="PF00561"/>
    </source>
</evidence>
<dbReference type="GO" id="GO:0046503">
    <property type="term" value="P:glycerolipid catabolic process"/>
    <property type="evidence" value="ECO:0007669"/>
    <property type="project" value="TreeGrafter"/>
</dbReference>
<organism evidence="2 3">
    <name type="scientific">Reticulibacter mediterranei</name>
    <dbReference type="NCBI Taxonomy" id="2778369"/>
    <lineage>
        <taxon>Bacteria</taxon>
        <taxon>Bacillati</taxon>
        <taxon>Chloroflexota</taxon>
        <taxon>Ktedonobacteria</taxon>
        <taxon>Ktedonobacterales</taxon>
        <taxon>Reticulibacteraceae</taxon>
        <taxon>Reticulibacter</taxon>
    </lineage>
</organism>
<dbReference type="Pfam" id="PF00561">
    <property type="entry name" value="Abhydrolase_1"/>
    <property type="match status" value="1"/>
</dbReference>
<dbReference type="PANTHER" id="PTHR43433:SF5">
    <property type="entry name" value="AB HYDROLASE-1 DOMAIN-CONTAINING PROTEIN"/>
    <property type="match status" value="1"/>
</dbReference>
<dbReference type="RefSeq" id="WP_220205794.1">
    <property type="nucleotide sequence ID" value="NZ_BNJK01000001.1"/>
</dbReference>
<evidence type="ECO:0000313" key="2">
    <source>
        <dbReference type="EMBL" id="GHO95092.1"/>
    </source>
</evidence>
<feature type="domain" description="AB hydrolase-1" evidence="1">
    <location>
        <begin position="25"/>
        <end position="141"/>
    </location>
</feature>
<keyword evidence="2" id="KW-0378">Hydrolase</keyword>
<dbReference type="PANTHER" id="PTHR43433">
    <property type="entry name" value="HYDROLASE, ALPHA/BETA FOLD FAMILY PROTEIN"/>
    <property type="match status" value="1"/>
</dbReference>
<keyword evidence="3" id="KW-1185">Reference proteome</keyword>
<dbReference type="AlphaFoldDB" id="A0A8J3N256"/>
<protein>
    <submittedName>
        <fullName evidence="2">Alpha/beta hydrolase</fullName>
    </submittedName>
</protein>
<dbReference type="SUPFAM" id="SSF53474">
    <property type="entry name" value="alpha/beta-Hydrolases"/>
    <property type="match status" value="1"/>
</dbReference>
<evidence type="ECO:0000313" key="3">
    <source>
        <dbReference type="Proteomes" id="UP000597444"/>
    </source>
</evidence>
<dbReference type="InterPro" id="IPR029058">
    <property type="entry name" value="AB_hydrolase_fold"/>
</dbReference>
<dbReference type="EMBL" id="BNJK01000001">
    <property type="protein sequence ID" value="GHO95092.1"/>
    <property type="molecule type" value="Genomic_DNA"/>
</dbReference>
<dbReference type="Gene3D" id="3.40.50.1820">
    <property type="entry name" value="alpha/beta hydrolase"/>
    <property type="match status" value="1"/>
</dbReference>
<gene>
    <name evidence="2" type="ORF">KSF_051400</name>
</gene>
<dbReference type="InterPro" id="IPR000073">
    <property type="entry name" value="AB_hydrolase_1"/>
</dbReference>
<dbReference type="GO" id="GO:0004806">
    <property type="term" value="F:triacylglycerol lipase activity"/>
    <property type="evidence" value="ECO:0007669"/>
    <property type="project" value="TreeGrafter"/>
</dbReference>